<dbReference type="GO" id="GO:0005524">
    <property type="term" value="F:ATP binding"/>
    <property type="evidence" value="ECO:0007669"/>
    <property type="project" value="InterPro"/>
</dbReference>
<dbReference type="GO" id="GO:0016301">
    <property type="term" value="F:kinase activity"/>
    <property type="evidence" value="ECO:0007669"/>
    <property type="project" value="InterPro"/>
</dbReference>
<dbReference type="AlphaFoldDB" id="A0A136PIG1"/>
<proteinExistence type="predicted"/>
<dbReference type="SUPFAM" id="SSF56059">
    <property type="entry name" value="Glutathione synthetase ATP-binding domain-like"/>
    <property type="match status" value="1"/>
</dbReference>
<dbReference type="RefSeq" id="WP_067374151.1">
    <property type="nucleotide sequence ID" value="NZ_JBIUBN010000002.1"/>
</dbReference>
<name>A0A136PIG1_9ACTN</name>
<sequence>MAVRGSEYSRRSCVYWPLDRGARVPELVGAEFACLSGLVDDVPVPTAFCVTALSPHDLLPAETDDLWSLLDAAHTRMQKITGEVEPRLVVRRGGGGPLPQVSDPPTILDAIGLDGLAEAVHEVLTWPAATRVTDPRLPPEALGGRGRSAVLVQALLPAEVSARVGLHRSASSTGRSGPDAPVPGRPDPDALIGVRAAWGLGEGLGDEETPADTYLFTENLRLIQQRIARKDRMTVFSDGAVLKAQVPARQRLVSCLDEQQARRVSALYQHVRQRLRHDVRMSVVSVAGDLVAVSCVPAG</sequence>
<evidence type="ECO:0000313" key="4">
    <source>
        <dbReference type="Proteomes" id="UP000070620"/>
    </source>
</evidence>
<dbReference type="Pfam" id="PF01326">
    <property type="entry name" value="PPDK_N"/>
    <property type="match status" value="1"/>
</dbReference>
<protein>
    <recommendedName>
        <fullName evidence="2">Pyruvate phosphate dikinase AMP/ATP-binding domain-containing protein</fullName>
    </recommendedName>
</protein>
<evidence type="ECO:0000313" key="3">
    <source>
        <dbReference type="EMBL" id="KXK58196.1"/>
    </source>
</evidence>
<dbReference type="InterPro" id="IPR002192">
    <property type="entry name" value="PPDK_AMP/ATP-bd"/>
</dbReference>
<feature type="region of interest" description="Disordered" evidence="1">
    <location>
        <begin position="166"/>
        <end position="188"/>
    </location>
</feature>
<evidence type="ECO:0000256" key="1">
    <source>
        <dbReference type="SAM" id="MobiDB-lite"/>
    </source>
</evidence>
<dbReference type="Gene3D" id="3.30.470.20">
    <property type="entry name" value="ATP-grasp fold, B domain"/>
    <property type="match status" value="1"/>
</dbReference>
<gene>
    <name evidence="3" type="ORF">AWW66_31180</name>
</gene>
<keyword evidence="4" id="KW-1185">Reference proteome</keyword>
<accession>A0A136PIG1</accession>
<feature type="domain" description="Pyruvate phosphate dikinase AMP/ATP-binding" evidence="2">
    <location>
        <begin position="188"/>
        <end position="274"/>
    </location>
</feature>
<evidence type="ECO:0000259" key="2">
    <source>
        <dbReference type="Pfam" id="PF01326"/>
    </source>
</evidence>
<dbReference type="Proteomes" id="UP000070620">
    <property type="component" value="Unassembled WGS sequence"/>
</dbReference>
<organism evidence="3 4">
    <name type="scientific">Micromonospora rosaria</name>
    <dbReference type="NCBI Taxonomy" id="47874"/>
    <lineage>
        <taxon>Bacteria</taxon>
        <taxon>Bacillati</taxon>
        <taxon>Actinomycetota</taxon>
        <taxon>Actinomycetes</taxon>
        <taxon>Micromonosporales</taxon>
        <taxon>Micromonosporaceae</taxon>
        <taxon>Micromonospora</taxon>
    </lineage>
</organism>
<comment type="caution">
    <text evidence="3">The sequence shown here is derived from an EMBL/GenBank/DDBJ whole genome shotgun (WGS) entry which is preliminary data.</text>
</comment>
<dbReference type="EMBL" id="LRQV01000233">
    <property type="protein sequence ID" value="KXK58196.1"/>
    <property type="molecule type" value="Genomic_DNA"/>
</dbReference>
<reference evidence="3 4" key="1">
    <citation type="submission" date="2016-01" db="EMBL/GenBank/DDBJ databases">
        <title>Whole genome sequence and analysis of Micromonospora rosaria DSM 803, which can produce antibacterial substance rosamicin.</title>
        <authorList>
            <person name="Yang H."/>
            <person name="He X."/>
            <person name="Zhu D."/>
        </authorList>
    </citation>
    <scope>NUCLEOTIDE SEQUENCE [LARGE SCALE GENOMIC DNA]</scope>
    <source>
        <strain evidence="3 4">DSM 803</strain>
    </source>
</reference>